<comment type="caution">
    <text evidence="14">The sequence shown here is derived from an EMBL/GenBank/DDBJ whole genome shotgun (WGS) entry which is preliminary data.</text>
</comment>
<evidence type="ECO:0000256" key="6">
    <source>
        <dbReference type="ARBA" id="ARBA00022728"/>
    </source>
</evidence>
<comment type="function">
    <text evidence="11">Involved in pre-mRNA splicing as component of the spliceosome.</text>
</comment>
<dbReference type="EMBL" id="JAINUG010000247">
    <property type="protein sequence ID" value="KAJ8385524.1"/>
    <property type="molecule type" value="Genomic_DNA"/>
</dbReference>
<keyword evidence="6" id="KW-0747">Spliceosome</keyword>
<keyword evidence="8 13" id="KW-0472">Membrane</keyword>
<comment type="similarity">
    <text evidence="3">Belongs to the SYF2 family.</text>
</comment>
<feature type="region of interest" description="Disordered" evidence="12">
    <location>
        <begin position="137"/>
        <end position="160"/>
    </location>
</feature>
<evidence type="ECO:0000256" key="8">
    <source>
        <dbReference type="ARBA" id="ARBA00023136"/>
    </source>
</evidence>
<keyword evidence="10" id="KW-0539">Nucleus</keyword>
<feature type="transmembrane region" description="Helical" evidence="13">
    <location>
        <begin position="728"/>
        <end position="751"/>
    </location>
</feature>
<keyword evidence="5 13" id="KW-0812">Transmembrane</keyword>
<reference evidence="14" key="1">
    <citation type="journal article" date="2023" name="Science">
        <title>Genome structures resolve the early diversification of teleost fishes.</title>
        <authorList>
            <person name="Parey E."/>
            <person name="Louis A."/>
            <person name="Montfort J."/>
            <person name="Bouchez O."/>
            <person name="Roques C."/>
            <person name="Iampietro C."/>
            <person name="Lluch J."/>
            <person name="Castinel A."/>
            <person name="Donnadieu C."/>
            <person name="Desvignes T."/>
            <person name="Floi Bucao C."/>
            <person name="Jouanno E."/>
            <person name="Wen M."/>
            <person name="Mejri S."/>
            <person name="Dirks R."/>
            <person name="Jansen H."/>
            <person name="Henkel C."/>
            <person name="Chen W.J."/>
            <person name="Zahm M."/>
            <person name="Cabau C."/>
            <person name="Klopp C."/>
            <person name="Thompson A.W."/>
            <person name="Robinson-Rechavi M."/>
            <person name="Braasch I."/>
            <person name="Lecointre G."/>
            <person name="Bobe J."/>
            <person name="Postlethwait J.H."/>
            <person name="Berthelot C."/>
            <person name="Roest Crollius H."/>
            <person name="Guiguen Y."/>
        </authorList>
    </citation>
    <scope>NUCLEOTIDE SEQUENCE</scope>
    <source>
        <strain evidence="14">NC1722</strain>
    </source>
</reference>
<name>A0AAD7RJW5_9TELE</name>
<dbReference type="GO" id="GO:0071013">
    <property type="term" value="C:catalytic step 2 spliceosome"/>
    <property type="evidence" value="ECO:0007669"/>
    <property type="project" value="TreeGrafter"/>
</dbReference>
<evidence type="ECO:0000256" key="7">
    <source>
        <dbReference type="ARBA" id="ARBA00022989"/>
    </source>
</evidence>
<comment type="subcellular location">
    <subcellularLocation>
        <location evidence="2">Membrane</location>
    </subcellularLocation>
    <subcellularLocation>
        <location evidence="1">Nucleus</location>
    </subcellularLocation>
</comment>
<feature type="compositionally biased region" description="Basic and acidic residues" evidence="12">
    <location>
        <begin position="347"/>
        <end position="358"/>
    </location>
</feature>
<feature type="region of interest" description="Disordered" evidence="12">
    <location>
        <begin position="336"/>
        <end position="358"/>
    </location>
</feature>
<evidence type="ECO:0000256" key="4">
    <source>
        <dbReference type="ARBA" id="ARBA00022664"/>
    </source>
</evidence>
<keyword evidence="4" id="KW-0507">mRNA processing</keyword>
<dbReference type="GO" id="GO:0000974">
    <property type="term" value="C:Prp19 complex"/>
    <property type="evidence" value="ECO:0007669"/>
    <property type="project" value="TreeGrafter"/>
</dbReference>
<dbReference type="GO" id="GO:0008380">
    <property type="term" value="P:RNA splicing"/>
    <property type="evidence" value="ECO:0007669"/>
    <property type="project" value="UniProtKB-KW"/>
</dbReference>
<evidence type="ECO:0000256" key="5">
    <source>
        <dbReference type="ARBA" id="ARBA00022692"/>
    </source>
</evidence>
<keyword evidence="9" id="KW-0508">mRNA splicing</keyword>
<dbReference type="Pfam" id="PF08231">
    <property type="entry name" value="SYF2"/>
    <property type="match status" value="1"/>
</dbReference>
<gene>
    <name evidence="14" type="ORF">AAFF_G00184780</name>
</gene>
<evidence type="ECO:0000256" key="9">
    <source>
        <dbReference type="ARBA" id="ARBA00023187"/>
    </source>
</evidence>
<dbReference type="Gene3D" id="1.20.120.550">
    <property type="entry name" value="Membrane associated eicosanoid/glutathione metabolism-like domain"/>
    <property type="match status" value="1"/>
</dbReference>
<sequence length="830" mass="95152">MRLAQVVHGGRVADQTSVRRSILPQPAVAAKSHKSRTPIEPPTQESCEPPHPSSSPKTGAGQKAVRPVCAITRGRWMEVGITVVKWKHMEELDTSPGPDRSSVCRGVSLRQQGLPVRLTIKEPFTVHRPARLLRTERINGKGTERKPAVPTNSEEESLQPNSKCTASVLTAVYGPLRPRPNAWDPCQRARQIQIKQRFAPIAFNATASPCRQISQNRCFHGSPWVGLQSVKRTHKEAIWHYYKVIWKKGRQTGSGSGGQREEKSVLNPACFTLLPEDGSAPNYSSCCKDKLQYLEAMIRLLRDDSPNYVYQPVAVSDTAERHYLRHIRSDEHISAFNMESETGDSVPDDKTTQSVAEKKEDRLRRFRELHLKRNEARKLNHQEMVEEDKRLKLPSNWEAKKARMEWELKDSEKKKDCAARGEDYDRVKLLEISAEDAERWERKKRKKNPDPGFSGYAEAQLRQYQRLTRQIRPDMEAYERQREECGEDFHPTSNTLIHGTHVPTKEGIDRMVEDVEKQIDKRAKYSRRRAYNDDADIDYINERNAKFNKKAERFYGKYTAEIKQNLERGTAISSQNRQSPSSSWVSDRGLHSPALEKKWTLVLSGDLDLERLRVLVFWSRAPVSLDALLPASPDSPRSVERDRAARLRRTLWQRGRGRDREWDAELLLEYRRVLELLRSFRATCRATRLVDPELQLFPLYPTMYSDKEPVFNCIQRAHQNTLEVYPQWLVFQTIAALVYPTAVSVLGVIWVTSRFSYAWGYYTGDPAKRMHGAYGASGTISLAFVLLEVPSCTPFKTKFSTAVPIFSDIEREIGGTLPSMDKCKLSYTPY</sequence>
<dbReference type="PANTHER" id="PTHR13264:SF5">
    <property type="entry name" value="PRE-MRNA-SPLICING FACTOR SYF2"/>
    <property type="match status" value="1"/>
</dbReference>
<evidence type="ECO:0000256" key="2">
    <source>
        <dbReference type="ARBA" id="ARBA00004370"/>
    </source>
</evidence>
<evidence type="ECO:0000256" key="12">
    <source>
        <dbReference type="SAM" id="MobiDB-lite"/>
    </source>
</evidence>
<feature type="region of interest" description="Disordered" evidence="12">
    <location>
        <begin position="1"/>
        <end position="65"/>
    </location>
</feature>
<dbReference type="SUPFAM" id="SSF161084">
    <property type="entry name" value="MAPEG domain-like"/>
    <property type="match status" value="1"/>
</dbReference>
<evidence type="ECO:0000256" key="10">
    <source>
        <dbReference type="ARBA" id="ARBA00023242"/>
    </source>
</evidence>
<dbReference type="AlphaFoldDB" id="A0AAD7RJW5"/>
<dbReference type="GO" id="GO:0071014">
    <property type="term" value="C:post-mRNA release spliceosomal complex"/>
    <property type="evidence" value="ECO:0007669"/>
    <property type="project" value="TreeGrafter"/>
</dbReference>
<protein>
    <recommendedName>
        <fullName evidence="16">Pre-mRNA-splicing factor SYF2</fullName>
    </recommendedName>
</protein>
<dbReference type="InterPro" id="IPR013260">
    <property type="entry name" value="mRNA_splic_SYF2"/>
</dbReference>
<organism evidence="14 15">
    <name type="scientific">Aldrovandia affinis</name>
    <dbReference type="NCBI Taxonomy" id="143900"/>
    <lineage>
        <taxon>Eukaryota</taxon>
        <taxon>Metazoa</taxon>
        <taxon>Chordata</taxon>
        <taxon>Craniata</taxon>
        <taxon>Vertebrata</taxon>
        <taxon>Euteleostomi</taxon>
        <taxon>Actinopterygii</taxon>
        <taxon>Neopterygii</taxon>
        <taxon>Teleostei</taxon>
        <taxon>Notacanthiformes</taxon>
        <taxon>Halosauridae</taxon>
        <taxon>Aldrovandia</taxon>
    </lineage>
</organism>
<evidence type="ECO:0000256" key="1">
    <source>
        <dbReference type="ARBA" id="ARBA00004123"/>
    </source>
</evidence>
<dbReference type="PANTHER" id="PTHR13264">
    <property type="entry name" value="GCIP-INTERACTING PROTEIN P29"/>
    <property type="match status" value="1"/>
</dbReference>
<dbReference type="Pfam" id="PF01124">
    <property type="entry name" value="MAPEG"/>
    <property type="match status" value="1"/>
</dbReference>
<dbReference type="InterPro" id="IPR001129">
    <property type="entry name" value="Membr-assoc_MAPEG"/>
</dbReference>
<evidence type="ECO:0000256" key="11">
    <source>
        <dbReference type="ARBA" id="ARBA00045277"/>
    </source>
</evidence>
<dbReference type="Proteomes" id="UP001221898">
    <property type="component" value="Unassembled WGS sequence"/>
</dbReference>
<evidence type="ECO:0000256" key="13">
    <source>
        <dbReference type="SAM" id="Phobius"/>
    </source>
</evidence>
<dbReference type="GO" id="GO:0016020">
    <property type="term" value="C:membrane"/>
    <property type="evidence" value="ECO:0007669"/>
    <property type="project" value="UniProtKB-SubCell"/>
</dbReference>
<evidence type="ECO:0008006" key="16">
    <source>
        <dbReference type="Google" id="ProtNLM"/>
    </source>
</evidence>
<feature type="compositionally biased region" description="Basic and acidic residues" evidence="12">
    <location>
        <begin position="137"/>
        <end position="147"/>
    </location>
</feature>
<dbReference type="GO" id="GO:0006397">
    <property type="term" value="P:mRNA processing"/>
    <property type="evidence" value="ECO:0007669"/>
    <property type="project" value="UniProtKB-KW"/>
</dbReference>
<keyword evidence="15" id="KW-1185">Reference proteome</keyword>
<proteinExistence type="inferred from homology"/>
<accession>A0AAD7RJW5</accession>
<evidence type="ECO:0000313" key="15">
    <source>
        <dbReference type="Proteomes" id="UP001221898"/>
    </source>
</evidence>
<evidence type="ECO:0000313" key="14">
    <source>
        <dbReference type="EMBL" id="KAJ8385524.1"/>
    </source>
</evidence>
<dbReference type="InterPro" id="IPR023352">
    <property type="entry name" value="MAPEG-like_dom_sf"/>
</dbReference>
<keyword evidence="7 13" id="KW-1133">Transmembrane helix</keyword>
<evidence type="ECO:0000256" key="3">
    <source>
        <dbReference type="ARBA" id="ARBA00010028"/>
    </source>
</evidence>